<feature type="region of interest" description="Disordered" evidence="1">
    <location>
        <begin position="1"/>
        <end position="106"/>
    </location>
</feature>
<protein>
    <submittedName>
        <fullName evidence="2">Uncharacterized protein</fullName>
    </submittedName>
</protein>
<dbReference type="RefSeq" id="XP_014153582.1">
    <property type="nucleotide sequence ID" value="XM_014298107.1"/>
</dbReference>
<dbReference type="Proteomes" id="UP000054560">
    <property type="component" value="Unassembled WGS sequence"/>
</dbReference>
<sequence>TQGQHRARKTSTPQRQEKATKDRRAVISDQQTNEEQAGIREYVVNTGLSASSSSASSGATSSDQQPSVQRHLKENSKAVTSDSNQRLPPAKRPRHPSALQQTRGRE</sequence>
<feature type="compositionally biased region" description="Polar residues" evidence="1">
    <location>
        <begin position="77"/>
        <end position="86"/>
    </location>
</feature>
<feature type="compositionally biased region" description="Low complexity" evidence="1">
    <location>
        <begin position="49"/>
        <end position="62"/>
    </location>
</feature>
<name>A0A0L0FSG1_9EUKA</name>
<accession>A0A0L0FSG1</accession>
<keyword evidence="3" id="KW-1185">Reference proteome</keyword>
<gene>
    <name evidence="2" type="ORF">SARC_07927</name>
</gene>
<proteinExistence type="predicted"/>
<feature type="compositionally biased region" description="Basic and acidic residues" evidence="1">
    <location>
        <begin position="15"/>
        <end position="26"/>
    </location>
</feature>
<dbReference type="GeneID" id="25908431"/>
<feature type="non-terminal residue" evidence="2">
    <location>
        <position position="1"/>
    </location>
</feature>
<organism evidence="2 3">
    <name type="scientific">Sphaeroforma arctica JP610</name>
    <dbReference type="NCBI Taxonomy" id="667725"/>
    <lineage>
        <taxon>Eukaryota</taxon>
        <taxon>Ichthyosporea</taxon>
        <taxon>Ichthyophonida</taxon>
        <taxon>Sphaeroforma</taxon>
    </lineage>
</organism>
<evidence type="ECO:0000313" key="3">
    <source>
        <dbReference type="Proteomes" id="UP000054560"/>
    </source>
</evidence>
<dbReference type="EMBL" id="KQ242263">
    <property type="protein sequence ID" value="KNC79680.1"/>
    <property type="molecule type" value="Genomic_DNA"/>
</dbReference>
<evidence type="ECO:0000313" key="2">
    <source>
        <dbReference type="EMBL" id="KNC79680.1"/>
    </source>
</evidence>
<evidence type="ECO:0000256" key="1">
    <source>
        <dbReference type="SAM" id="MobiDB-lite"/>
    </source>
</evidence>
<dbReference type="AlphaFoldDB" id="A0A0L0FSG1"/>
<reference evidence="2 3" key="1">
    <citation type="submission" date="2011-02" db="EMBL/GenBank/DDBJ databases">
        <title>The Genome Sequence of Sphaeroforma arctica JP610.</title>
        <authorList>
            <consortium name="The Broad Institute Genome Sequencing Platform"/>
            <person name="Russ C."/>
            <person name="Cuomo C."/>
            <person name="Young S.K."/>
            <person name="Zeng Q."/>
            <person name="Gargeya S."/>
            <person name="Alvarado L."/>
            <person name="Berlin A."/>
            <person name="Chapman S.B."/>
            <person name="Chen Z."/>
            <person name="Freedman E."/>
            <person name="Gellesch M."/>
            <person name="Goldberg J."/>
            <person name="Griggs A."/>
            <person name="Gujja S."/>
            <person name="Heilman E."/>
            <person name="Heiman D."/>
            <person name="Howarth C."/>
            <person name="Mehta T."/>
            <person name="Neiman D."/>
            <person name="Pearson M."/>
            <person name="Roberts A."/>
            <person name="Saif S."/>
            <person name="Shea T."/>
            <person name="Shenoy N."/>
            <person name="Sisk P."/>
            <person name="Stolte C."/>
            <person name="Sykes S."/>
            <person name="White J."/>
            <person name="Yandava C."/>
            <person name="Burger G."/>
            <person name="Gray M.W."/>
            <person name="Holland P.W.H."/>
            <person name="King N."/>
            <person name="Lang F.B.F."/>
            <person name="Roger A.J."/>
            <person name="Ruiz-Trillo I."/>
            <person name="Haas B."/>
            <person name="Nusbaum C."/>
            <person name="Birren B."/>
        </authorList>
    </citation>
    <scope>NUCLEOTIDE SEQUENCE [LARGE SCALE GENOMIC DNA]</scope>
    <source>
        <strain evidence="2 3">JP610</strain>
    </source>
</reference>